<dbReference type="Proteomes" id="UP000289238">
    <property type="component" value="Unassembled WGS sequence"/>
</dbReference>
<keyword evidence="3" id="KW-1185">Reference proteome</keyword>
<gene>
    <name evidence="2" type="ORF">DSM00_2532</name>
</gene>
<dbReference type="RefSeq" id="WP_128758291.1">
    <property type="nucleotide sequence ID" value="NZ_QOVM01000005.1"/>
</dbReference>
<evidence type="ECO:0000313" key="2">
    <source>
        <dbReference type="EMBL" id="RXG21683.1"/>
    </source>
</evidence>
<reference evidence="2 3" key="1">
    <citation type="submission" date="2018-07" db="EMBL/GenBank/DDBJ databases">
        <title>Leeuwenhoekiella genomics.</title>
        <authorList>
            <person name="Tahon G."/>
            <person name="Willems A."/>
        </authorList>
    </citation>
    <scope>NUCLEOTIDE SEQUENCE [LARGE SCALE GENOMIC DNA]</scope>
    <source>
        <strain evidence="2 3">LMG 22550</strain>
    </source>
</reference>
<dbReference type="EMBL" id="QOVM01000005">
    <property type="protein sequence ID" value="RXG21683.1"/>
    <property type="molecule type" value="Genomic_DNA"/>
</dbReference>
<proteinExistence type="predicted"/>
<dbReference type="Gene3D" id="2.40.360.20">
    <property type="match status" value="1"/>
</dbReference>
<dbReference type="AlphaFoldDB" id="A0A4Q0P500"/>
<comment type="caution">
    <text evidence="2">The sequence shown here is derived from an EMBL/GenBank/DDBJ whole genome shotgun (WGS) entry which is preliminary data.</text>
</comment>
<dbReference type="Pfam" id="PF21347">
    <property type="entry name" value="DUF3108_like"/>
    <property type="match status" value="1"/>
</dbReference>
<evidence type="ECO:0000313" key="3">
    <source>
        <dbReference type="Proteomes" id="UP000289238"/>
    </source>
</evidence>
<dbReference type="InterPro" id="IPR049279">
    <property type="entry name" value="DUF3108-like"/>
</dbReference>
<feature type="domain" description="DUF3108" evidence="1">
    <location>
        <begin position="34"/>
        <end position="224"/>
    </location>
</feature>
<evidence type="ECO:0000259" key="1">
    <source>
        <dbReference type="Pfam" id="PF21347"/>
    </source>
</evidence>
<accession>A0A4Q0P500</accession>
<dbReference type="OrthoDB" id="665223at2"/>
<sequence>MKTIYHLFSCIFFFSSYCNSQELCSDLFLFDTNTQFEMRAYGATDNLVAITHYDVENIIETEDEKKVILSSFNTDSKNLEGPIGNAEYEIACKQNSLVFHHRNIIPAFLYDEYSNLELDISQVLLKMPVKIKVGDTLSDLQFTIKVIATPITQKLHYTLSDRCVTGKETIKTPAGMFDCIIIESKTSLKPENLNAGYVKQYYSEGIGIVKQIDYNLKGHVSGVNILSQLDL</sequence>
<name>A0A4Q0P500_9FLAO</name>
<organism evidence="2 3">
    <name type="scientific">Leeuwenhoekiella aequorea</name>
    <dbReference type="NCBI Taxonomy" id="283736"/>
    <lineage>
        <taxon>Bacteria</taxon>
        <taxon>Pseudomonadati</taxon>
        <taxon>Bacteroidota</taxon>
        <taxon>Flavobacteriia</taxon>
        <taxon>Flavobacteriales</taxon>
        <taxon>Flavobacteriaceae</taxon>
        <taxon>Leeuwenhoekiella</taxon>
    </lineage>
</organism>
<protein>
    <recommendedName>
        <fullName evidence="1">DUF3108 domain-containing protein</fullName>
    </recommendedName>
</protein>